<name>A0A132A4J3_SARSC</name>
<dbReference type="Pfam" id="PF13532">
    <property type="entry name" value="2OG-FeII_Oxy_2"/>
    <property type="match status" value="1"/>
</dbReference>
<evidence type="ECO:0000256" key="4">
    <source>
        <dbReference type="ARBA" id="ARBA00023004"/>
    </source>
</evidence>
<organism evidence="6 7">
    <name type="scientific">Sarcoptes scabiei</name>
    <name type="common">Itch mite</name>
    <name type="synonym">Acarus scabiei</name>
    <dbReference type="NCBI Taxonomy" id="52283"/>
    <lineage>
        <taxon>Eukaryota</taxon>
        <taxon>Metazoa</taxon>
        <taxon>Ecdysozoa</taxon>
        <taxon>Arthropoda</taxon>
        <taxon>Chelicerata</taxon>
        <taxon>Arachnida</taxon>
        <taxon>Acari</taxon>
        <taxon>Acariformes</taxon>
        <taxon>Sarcoptiformes</taxon>
        <taxon>Astigmata</taxon>
        <taxon>Psoroptidia</taxon>
        <taxon>Sarcoptoidea</taxon>
        <taxon>Sarcoptidae</taxon>
        <taxon>Sarcoptinae</taxon>
        <taxon>Sarcoptes</taxon>
    </lineage>
</organism>
<feature type="binding site" evidence="5">
    <location>
        <position position="190"/>
    </location>
    <ligand>
        <name>Fe cation</name>
        <dbReference type="ChEBI" id="CHEBI:24875"/>
        <note>catalytic</note>
    </ligand>
</feature>
<dbReference type="EMBL" id="JXLN01010208">
    <property type="protein sequence ID" value="KPM05320.1"/>
    <property type="molecule type" value="Genomic_DNA"/>
</dbReference>
<evidence type="ECO:0000256" key="2">
    <source>
        <dbReference type="ARBA" id="ARBA00022964"/>
    </source>
</evidence>
<keyword evidence="4 5" id="KW-0408">Iron</keyword>
<feature type="binding site" evidence="5">
    <location>
        <position position="192"/>
    </location>
    <ligand>
        <name>Fe cation</name>
        <dbReference type="ChEBI" id="CHEBI:24875"/>
        <note>catalytic</note>
    </ligand>
</feature>
<evidence type="ECO:0000313" key="6">
    <source>
        <dbReference type="EMBL" id="KPM05320.1"/>
    </source>
</evidence>
<dbReference type="SUPFAM" id="SSF51197">
    <property type="entry name" value="Clavaminate synthase-like"/>
    <property type="match status" value="1"/>
</dbReference>
<keyword evidence="1 5" id="KW-0479">Metal-binding</keyword>
<dbReference type="VEuPathDB" id="VectorBase:SSCA005391"/>
<evidence type="ECO:0000256" key="1">
    <source>
        <dbReference type="ARBA" id="ARBA00022723"/>
    </source>
</evidence>
<dbReference type="GO" id="GO:0035513">
    <property type="term" value="P:oxidative RNA demethylation"/>
    <property type="evidence" value="ECO:0007669"/>
    <property type="project" value="TreeGrafter"/>
</dbReference>
<sequence length="286" mass="33213">MDSDVDVYKKTFKLYKNWQPDSSLPLLAPGEDIDTNIFELFRLNQKLNLPDDCQYRDHFHSSDQWLSYRTIKSIDGLMIIKNIFKPQYRSDWFEWFLDELPLKSNDLNLKSNIDLKQCHSSNAKINLRWITFGYHHDWDRKIYDLEQKVIKIPDRIEICCKIIAKVLRIEFKPEAGIVNYYPRSSSLGFHTDHSEPNQQAPLFSFSFGSSAIFLIGGPEKSSSKPILPIRLDDGDLVVMSGESRKALHSIPKVLTEITKPPGTSSSKKIFRINLNVRQMFFSDCKC</sequence>
<dbReference type="PROSITE" id="PS51471">
    <property type="entry name" value="FE2OG_OXY"/>
    <property type="match status" value="1"/>
</dbReference>
<dbReference type="Gene3D" id="2.60.120.590">
    <property type="entry name" value="Alpha-ketoglutarate-dependent dioxygenase AlkB-like"/>
    <property type="match status" value="1"/>
</dbReference>
<proteinExistence type="predicted"/>
<dbReference type="GO" id="GO:0035516">
    <property type="term" value="F:broad specificity oxidative DNA demethylase activity"/>
    <property type="evidence" value="ECO:0007669"/>
    <property type="project" value="TreeGrafter"/>
</dbReference>
<gene>
    <name evidence="6" type="ORF">QR98_0037810</name>
</gene>
<comment type="cofactor">
    <cofactor evidence="5">
        <name>Fe(2+)</name>
        <dbReference type="ChEBI" id="CHEBI:29033"/>
    </cofactor>
    <text evidence="5">Binds 1 Fe(2+) ion per subunit.</text>
</comment>
<dbReference type="GO" id="GO:0008198">
    <property type="term" value="F:ferrous iron binding"/>
    <property type="evidence" value="ECO:0007669"/>
    <property type="project" value="TreeGrafter"/>
</dbReference>
<dbReference type="InterPro" id="IPR037151">
    <property type="entry name" value="AlkB-like_sf"/>
</dbReference>
<dbReference type="InterPro" id="IPR005123">
    <property type="entry name" value="Oxoglu/Fe-dep_dioxygenase_dom"/>
</dbReference>
<evidence type="ECO:0000313" key="7">
    <source>
        <dbReference type="Proteomes" id="UP000616769"/>
    </source>
</evidence>
<dbReference type="PANTHER" id="PTHR16557:SF2">
    <property type="entry name" value="NUCLEIC ACID DIOXYGENASE ALKBH1"/>
    <property type="match status" value="1"/>
</dbReference>
<dbReference type="GO" id="GO:0035515">
    <property type="term" value="F:oxidative RNA demethylase activity"/>
    <property type="evidence" value="ECO:0007669"/>
    <property type="project" value="TreeGrafter"/>
</dbReference>
<dbReference type="InterPro" id="IPR004574">
    <property type="entry name" value="Alkb"/>
</dbReference>
<evidence type="ECO:0000256" key="5">
    <source>
        <dbReference type="PIRSR" id="PIRSR604574-2"/>
    </source>
</evidence>
<dbReference type="AlphaFoldDB" id="A0A132A4J3"/>
<feature type="binding site" evidence="5">
    <location>
        <position position="248"/>
    </location>
    <ligand>
        <name>Fe cation</name>
        <dbReference type="ChEBI" id="CHEBI:24875"/>
        <note>catalytic</note>
    </ligand>
</feature>
<dbReference type="GO" id="GO:0005737">
    <property type="term" value="C:cytoplasm"/>
    <property type="evidence" value="ECO:0007669"/>
    <property type="project" value="TreeGrafter"/>
</dbReference>
<accession>A0A132A4J3</accession>
<dbReference type="PANTHER" id="PTHR16557">
    <property type="entry name" value="ALKYLATED DNA REPAIR PROTEIN ALKB-RELATED"/>
    <property type="match status" value="1"/>
</dbReference>
<dbReference type="GO" id="GO:0005634">
    <property type="term" value="C:nucleus"/>
    <property type="evidence" value="ECO:0007669"/>
    <property type="project" value="TreeGrafter"/>
</dbReference>
<protein>
    <submittedName>
        <fullName evidence="6">Alpha-ketoglutarate-dependent dioxygenase abh1-like protein</fullName>
    </submittedName>
</protein>
<dbReference type="OrthoDB" id="6614653at2759"/>
<dbReference type="InterPro" id="IPR027450">
    <property type="entry name" value="AlkB-like"/>
</dbReference>
<reference evidence="6 7" key="1">
    <citation type="journal article" date="2015" name="Parasit. Vectors">
        <title>Draft genome of the scabies mite.</title>
        <authorList>
            <person name="Rider S.D.Jr."/>
            <person name="Morgan M.S."/>
            <person name="Arlian L.G."/>
        </authorList>
    </citation>
    <scope>NUCLEOTIDE SEQUENCE [LARGE SCALE GENOMIC DNA]</scope>
    <source>
        <strain evidence="6">Arlian Lab</strain>
    </source>
</reference>
<keyword evidence="3" id="KW-0560">Oxidoreductase</keyword>
<comment type="caution">
    <text evidence="6">The sequence shown here is derived from an EMBL/GenBank/DDBJ whole genome shotgun (WGS) entry which is preliminary data.</text>
</comment>
<keyword evidence="2 6" id="KW-0223">Dioxygenase</keyword>
<dbReference type="Proteomes" id="UP000616769">
    <property type="component" value="Unassembled WGS sequence"/>
</dbReference>
<evidence type="ECO:0000256" key="3">
    <source>
        <dbReference type="ARBA" id="ARBA00023002"/>
    </source>
</evidence>